<evidence type="ECO:0000313" key="2">
    <source>
        <dbReference type="EMBL" id="WVZ25922.1"/>
    </source>
</evidence>
<feature type="non-terminal residue" evidence="2">
    <location>
        <position position="188"/>
    </location>
</feature>
<evidence type="ECO:0000313" key="3">
    <source>
        <dbReference type="Proteomes" id="UP001374535"/>
    </source>
</evidence>
<feature type="compositionally biased region" description="Polar residues" evidence="1">
    <location>
        <begin position="8"/>
        <end position="18"/>
    </location>
</feature>
<proteinExistence type="predicted"/>
<evidence type="ECO:0000256" key="1">
    <source>
        <dbReference type="SAM" id="MobiDB-lite"/>
    </source>
</evidence>
<accession>A0AAQ3SCX5</accession>
<name>A0AAQ3SCX5_VIGMU</name>
<dbReference type="AlphaFoldDB" id="A0AAQ3SCX5"/>
<organism evidence="2 3">
    <name type="scientific">Vigna mungo</name>
    <name type="common">Black gram</name>
    <name type="synonym">Phaseolus mungo</name>
    <dbReference type="NCBI Taxonomy" id="3915"/>
    <lineage>
        <taxon>Eukaryota</taxon>
        <taxon>Viridiplantae</taxon>
        <taxon>Streptophyta</taxon>
        <taxon>Embryophyta</taxon>
        <taxon>Tracheophyta</taxon>
        <taxon>Spermatophyta</taxon>
        <taxon>Magnoliopsida</taxon>
        <taxon>eudicotyledons</taxon>
        <taxon>Gunneridae</taxon>
        <taxon>Pentapetalae</taxon>
        <taxon>rosids</taxon>
        <taxon>fabids</taxon>
        <taxon>Fabales</taxon>
        <taxon>Fabaceae</taxon>
        <taxon>Papilionoideae</taxon>
        <taxon>50 kb inversion clade</taxon>
        <taxon>NPAAA clade</taxon>
        <taxon>indigoferoid/millettioid clade</taxon>
        <taxon>Phaseoleae</taxon>
        <taxon>Vigna</taxon>
    </lineage>
</organism>
<gene>
    <name evidence="2" type="ORF">V8G54_004466</name>
</gene>
<reference evidence="2 3" key="1">
    <citation type="journal article" date="2023" name="Life. Sci Alliance">
        <title>Evolutionary insights into 3D genome organization and epigenetic landscape of Vigna mungo.</title>
        <authorList>
            <person name="Junaid A."/>
            <person name="Singh B."/>
            <person name="Bhatia S."/>
        </authorList>
    </citation>
    <scope>NUCLEOTIDE SEQUENCE [LARGE SCALE GENOMIC DNA]</scope>
    <source>
        <strain evidence="2">Urdbean</strain>
    </source>
</reference>
<dbReference type="EMBL" id="CP144700">
    <property type="protein sequence ID" value="WVZ25922.1"/>
    <property type="molecule type" value="Genomic_DNA"/>
</dbReference>
<keyword evidence="3" id="KW-1185">Reference proteome</keyword>
<dbReference type="Proteomes" id="UP001374535">
    <property type="component" value="Chromosome 1"/>
</dbReference>
<protein>
    <submittedName>
        <fullName evidence="2">Uncharacterized protein</fullName>
    </submittedName>
</protein>
<sequence>GTDLGLQPSPQTQLSSDRNQYHGEEEEEGFLQGVVLLLRSRIRRREDLGAASESEALQVSRLPQEALNRQRHGHPRPPEDDLYPCHQMLGWFRLDHSHGFHNLQLFQFLLLPHTHSSHYFLCRMSGLHCQQLLQQHCKLRLLLLDCLHLHRSQFHNLCSLLLETTIQRLKVQHILLHLCPQVFHQLLQ</sequence>
<feature type="region of interest" description="Disordered" evidence="1">
    <location>
        <begin position="1"/>
        <end position="26"/>
    </location>
</feature>